<evidence type="ECO:0000259" key="4">
    <source>
        <dbReference type="Pfam" id="PF01420"/>
    </source>
</evidence>
<feature type="domain" description="Type I restriction modification DNA specificity" evidence="4">
    <location>
        <begin position="222"/>
        <end position="398"/>
    </location>
</feature>
<name>A0A367RS72_NOSPU</name>
<accession>A0A367RS72</accession>
<evidence type="ECO:0000256" key="2">
    <source>
        <dbReference type="ARBA" id="ARBA00022747"/>
    </source>
</evidence>
<dbReference type="Gene3D" id="3.90.220.20">
    <property type="entry name" value="DNA methylase specificity domains"/>
    <property type="match status" value="2"/>
</dbReference>
<evidence type="ECO:0000256" key="1">
    <source>
        <dbReference type="ARBA" id="ARBA00010923"/>
    </source>
</evidence>
<organism evidence="5 6">
    <name type="scientific">Nostoc punctiforme NIES-2108</name>
    <dbReference type="NCBI Taxonomy" id="1356359"/>
    <lineage>
        <taxon>Bacteria</taxon>
        <taxon>Bacillati</taxon>
        <taxon>Cyanobacteriota</taxon>
        <taxon>Cyanophyceae</taxon>
        <taxon>Nostocales</taxon>
        <taxon>Nostocaceae</taxon>
        <taxon>Nostoc</taxon>
    </lineage>
</organism>
<dbReference type="AlphaFoldDB" id="A0A367RS72"/>
<dbReference type="GO" id="GO:0003677">
    <property type="term" value="F:DNA binding"/>
    <property type="evidence" value="ECO:0007669"/>
    <property type="project" value="UniProtKB-KW"/>
</dbReference>
<evidence type="ECO:0000313" key="5">
    <source>
        <dbReference type="EMBL" id="RCJ38142.1"/>
    </source>
</evidence>
<dbReference type="GO" id="GO:0009307">
    <property type="term" value="P:DNA restriction-modification system"/>
    <property type="evidence" value="ECO:0007669"/>
    <property type="project" value="UniProtKB-KW"/>
</dbReference>
<keyword evidence="3" id="KW-0238">DNA-binding</keyword>
<dbReference type="CDD" id="cd17287">
    <property type="entry name" value="RMtype1_S_EcoN10ORF171P_TRD2-CR2_like"/>
    <property type="match status" value="1"/>
</dbReference>
<dbReference type="Pfam" id="PF01420">
    <property type="entry name" value="Methylase_S"/>
    <property type="match status" value="2"/>
</dbReference>
<dbReference type="InterPro" id="IPR044946">
    <property type="entry name" value="Restrct_endonuc_typeI_TRD_sf"/>
</dbReference>
<comment type="similarity">
    <text evidence="1">Belongs to the type-I restriction system S methylase family.</text>
</comment>
<sequence>MSKKLNKNVPKLRFPEFKGDWEYLKIEDIASVTSGGTPNRSEPSFWNGNIPWVTTSEIGQAEIHGSVEKITEKGLQNSSAKIFKKDTILLAMYGQGKTRGQVSILKIEAATNQACAAIALKSGFNLQFVYYFLFKEYENLRGLANDGSQKNLTAGLIKQYKVPVTHINEQEKIASFLGAVDRRLTQLRRKQELLQTYKRGVIQKLFSQQIRFTQPDGSPFPDWEEKTLEEVCDITSSKRVYLHDYVKEGIPFYRGKEITEIKKNIKPVDILYITEDRYQEFKNKYGVPIIGDILITAVGTLGNVLKIRNNEKFYFKDGNLIWLRKANKNINVDFLEILLENSQNQLLKTSIGSTQKALTIVGLKKISLFFPYLEEQEKIANFLTAIDRKIEAISSQIDQTEQLKKGLLQKMFV</sequence>
<reference evidence="5 6" key="1">
    <citation type="submission" date="2016-04" db="EMBL/GenBank/DDBJ databases">
        <authorList>
            <person name="Evans L.H."/>
            <person name="Alamgir A."/>
            <person name="Owens N."/>
            <person name="Weber N.D."/>
            <person name="Virtaneva K."/>
            <person name="Barbian K."/>
            <person name="Babar A."/>
            <person name="Rosenke K."/>
        </authorList>
    </citation>
    <scope>NUCLEOTIDE SEQUENCE [LARGE SCALE GENOMIC DNA]</scope>
    <source>
        <strain evidence="5">NIES-2108</strain>
    </source>
</reference>
<evidence type="ECO:0000256" key="3">
    <source>
        <dbReference type="ARBA" id="ARBA00023125"/>
    </source>
</evidence>
<proteinExistence type="inferred from homology"/>
<protein>
    <recommendedName>
        <fullName evidence="4">Type I restriction modification DNA specificity domain-containing protein</fullName>
    </recommendedName>
</protein>
<comment type="caution">
    <text evidence="5">The sequence shown here is derived from an EMBL/GenBank/DDBJ whole genome shotgun (WGS) entry which is preliminary data.</text>
</comment>
<dbReference type="Gene3D" id="1.10.287.1120">
    <property type="entry name" value="Bipartite methylase S protein"/>
    <property type="match status" value="1"/>
</dbReference>
<dbReference type="Proteomes" id="UP000252085">
    <property type="component" value="Unassembled WGS sequence"/>
</dbReference>
<dbReference type="SUPFAM" id="SSF116734">
    <property type="entry name" value="DNA methylase specificity domain"/>
    <property type="match status" value="2"/>
</dbReference>
<dbReference type="PANTHER" id="PTHR30408:SF12">
    <property type="entry name" value="TYPE I RESTRICTION ENZYME MJAVIII SPECIFICITY SUBUNIT"/>
    <property type="match status" value="1"/>
</dbReference>
<feature type="domain" description="Type I restriction modification DNA specificity" evidence="4">
    <location>
        <begin position="20"/>
        <end position="193"/>
    </location>
</feature>
<dbReference type="EMBL" id="LXQE01000125">
    <property type="protein sequence ID" value="RCJ38142.1"/>
    <property type="molecule type" value="Genomic_DNA"/>
</dbReference>
<keyword evidence="2" id="KW-0680">Restriction system</keyword>
<dbReference type="InterPro" id="IPR052021">
    <property type="entry name" value="Type-I_RS_S_subunit"/>
</dbReference>
<dbReference type="PANTHER" id="PTHR30408">
    <property type="entry name" value="TYPE-1 RESTRICTION ENZYME ECOKI SPECIFICITY PROTEIN"/>
    <property type="match status" value="1"/>
</dbReference>
<gene>
    <name evidence="5" type="ORF">A6769_10365</name>
</gene>
<evidence type="ECO:0000313" key="6">
    <source>
        <dbReference type="Proteomes" id="UP000252085"/>
    </source>
</evidence>
<dbReference type="InterPro" id="IPR000055">
    <property type="entry name" value="Restrct_endonuc_typeI_TRD"/>
</dbReference>